<evidence type="ECO:0000259" key="6">
    <source>
        <dbReference type="PROSITE" id="PS50995"/>
    </source>
</evidence>
<dbReference type="KEGG" id="ain:Acin_0608"/>
<dbReference type="PROSITE" id="PS50995">
    <property type="entry name" value="HTH_MARR_2"/>
    <property type="match status" value="1"/>
</dbReference>
<feature type="domain" description="HTH marR-type" evidence="6">
    <location>
        <begin position="12"/>
        <end position="147"/>
    </location>
</feature>
<dbReference type="InterPro" id="IPR039422">
    <property type="entry name" value="MarR/SlyA-like"/>
</dbReference>
<dbReference type="InterPro" id="IPR000835">
    <property type="entry name" value="HTH_MarR-typ"/>
</dbReference>
<evidence type="ECO:0000256" key="2">
    <source>
        <dbReference type="ARBA" id="ARBA00022490"/>
    </source>
</evidence>
<dbReference type="GeneID" id="92878075"/>
<dbReference type="PRINTS" id="PR00598">
    <property type="entry name" value="HTHMARR"/>
</dbReference>
<dbReference type="FunFam" id="1.10.10.10:FF:000163">
    <property type="entry name" value="MarR family transcriptional regulator"/>
    <property type="match status" value="1"/>
</dbReference>
<dbReference type="InterPro" id="IPR036390">
    <property type="entry name" value="WH_DNA-bd_sf"/>
</dbReference>
<organism evidence="7 8">
    <name type="scientific">Acidaminococcus intestini (strain RyC-MR95)</name>
    <dbReference type="NCBI Taxonomy" id="568816"/>
    <lineage>
        <taxon>Bacteria</taxon>
        <taxon>Bacillati</taxon>
        <taxon>Bacillota</taxon>
        <taxon>Negativicutes</taxon>
        <taxon>Acidaminococcales</taxon>
        <taxon>Acidaminococcaceae</taxon>
        <taxon>Acidaminococcus</taxon>
    </lineage>
</organism>
<dbReference type="HOGENOM" id="CLU_083287_3_2_9"/>
<keyword evidence="4" id="KW-0238">DNA-binding</keyword>
<accession>G4Q454</accession>
<dbReference type="EMBL" id="CP003058">
    <property type="protein sequence ID" value="AEQ21848.1"/>
    <property type="molecule type" value="Genomic_DNA"/>
</dbReference>
<evidence type="ECO:0000256" key="5">
    <source>
        <dbReference type="ARBA" id="ARBA00023163"/>
    </source>
</evidence>
<evidence type="ECO:0000256" key="4">
    <source>
        <dbReference type="ARBA" id="ARBA00023125"/>
    </source>
</evidence>
<dbReference type="FunCoup" id="G4Q454">
    <property type="interactions" value="24"/>
</dbReference>
<dbReference type="PATRIC" id="fig|568816.4.peg.590"/>
<dbReference type="SMART" id="SM00347">
    <property type="entry name" value="HTH_MARR"/>
    <property type="match status" value="1"/>
</dbReference>
<dbReference type="AlphaFoldDB" id="G4Q454"/>
<evidence type="ECO:0000313" key="8">
    <source>
        <dbReference type="Proteomes" id="UP000007093"/>
    </source>
</evidence>
<evidence type="ECO:0000313" key="7">
    <source>
        <dbReference type="EMBL" id="AEQ21848.1"/>
    </source>
</evidence>
<comment type="subcellular location">
    <subcellularLocation>
        <location evidence="1">Cytoplasm</location>
    </subcellularLocation>
</comment>
<dbReference type="GO" id="GO:0005737">
    <property type="term" value="C:cytoplasm"/>
    <property type="evidence" value="ECO:0007669"/>
    <property type="project" value="UniProtKB-SubCell"/>
</dbReference>
<dbReference type="GO" id="GO:0003677">
    <property type="term" value="F:DNA binding"/>
    <property type="evidence" value="ECO:0007669"/>
    <property type="project" value="UniProtKB-KW"/>
</dbReference>
<dbReference type="GO" id="GO:0006950">
    <property type="term" value="P:response to stress"/>
    <property type="evidence" value="ECO:0007669"/>
    <property type="project" value="TreeGrafter"/>
</dbReference>
<keyword evidence="8" id="KW-1185">Reference proteome</keyword>
<dbReference type="GO" id="GO:0003700">
    <property type="term" value="F:DNA-binding transcription factor activity"/>
    <property type="evidence" value="ECO:0007669"/>
    <property type="project" value="InterPro"/>
</dbReference>
<dbReference type="PANTHER" id="PTHR33164:SF5">
    <property type="entry name" value="ORGANIC HYDROPEROXIDE RESISTANCE TRANSCRIPTIONAL REGULATOR"/>
    <property type="match status" value="1"/>
</dbReference>
<evidence type="ECO:0000256" key="3">
    <source>
        <dbReference type="ARBA" id="ARBA00023015"/>
    </source>
</evidence>
<dbReference type="RefSeq" id="WP_009016228.1">
    <property type="nucleotide sequence ID" value="NC_016077.1"/>
</dbReference>
<reference evidence="7 8" key="1">
    <citation type="journal article" date="2011" name="J. Bacteriol.">
        <title>Complete genome sequence of Acidaminococcus intestini RYC-MR95, a Gram-negative bacterium from the phylum Firmicutes.</title>
        <authorList>
            <person name="D'Auria G."/>
            <person name="Galan J.C."/>
            <person name="Rodriguez-Alcayna M."/>
            <person name="Moya A."/>
            <person name="Baquero F."/>
            <person name="Latorre A."/>
        </authorList>
    </citation>
    <scope>NUCLEOTIDE SEQUENCE [LARGE SCALE GENOMIC DNA]</scope>
    <source>
        <strain evidence="7 8">RyC-MR95</strain>
    </source>
</reference>
<proteinExistence type="predicted"/>
<keyword evidence="2" id="KW-0963">Cytoplasm</keyword>
<sequence>MKNDQDQWLLLDCQLCFPLYACARKIVAAYHPYLKKIGLTYTQYITMMVLWQEREISVKDLGTRLYLDSGTLTPVLKTLERQGYVARTRSKLDERVVVVLLTEKGAHLKEKALSVPEQMSCQLMQRGLSMTLEEAEALKKKLYEILACLSS</sequence>
<dbReference type="InParanoid" id="G4Q454"/>
<dbReference type="PANTHER" id="PTHR33164">
    <property type="entry name" value="TRANSCRIPTIONAL REGULATOR, MARR FAMILY"/>
    <property type="match status" value="1"/>
</dbReference>
<keyword evidence="3" id="KW-0805">Transcription regulation</keyword>
<protein>
    <submittedName>
        <fullName evidence="7">Transcriptional regulator</fullName>
    </submittedName>
</protein>
<dbReference type="InterPro" id="IPR055166">
    <property type="entry name" value="Transc_reg_Sar_Rot_HTH"/>
</dbReference>
<dbReference type="Gene3D" id="1.10.10.10">
    <property type="entry name" value="Winged helix-like DNA-binding domain superfamily/Winged helix DNA-binding domain"/>
    <property type="match status" value="1"/>
</dbReference>
<evidence type="ECO:0000256" key="1">
    <source>
        <dbReference type="ARBA" id="ARBA00004496"/>
    </source>
</evidence>
<name>G4Q454_ACIIR</name>
<gene>
    <name evidence="7" type="ordered locus">Acin_0608</name>
</gene>
<dbReference type="Proteomes" id="UP000007093">
    <property type="component" value="Chromosome"/>
</dbReference>
<dbReference type="Pfam" id="PF22381">
    <property type="entry name" value="Staph_reg_Sar_Rot"/>
    <property type="match status" value="1"/>
</dbReference>
<dbReference type="SUPFAM" id="SSF46785">
    <property type="entry name" value="Winged helix' DNA-binding domain"/>
    <property type="match status" value="1"/>
</dbReference>
<keyword evidence="5" id="KW-0804">Transcription</keyword>
<dbReference type="eggNOG" id="COG1846">
    <property type="taxonomic scope" value="Bacteria"/>
</dbReference>
<dbReference type="InterPro" id="IPR036388">
    <property type="entry name" value="WH-like_DNA-bd_sf"/>
</dbReference>